<dbReference type="InterPro" id="IPR032675">
    <property type="entry name" value="LRR_dom_sf"/>
</dbReference>
<protein>
    <recommendedName>
        <fullName evidence="6">Protein kinase domain-containing protein</fullName>
    </recommendedName>
</protein>
<dbReference type="AlphaFoldDB" id="A0ABD3F520"/>
<keyword evidence="4" id="KW-0472">Membrane</keyword>
<dbReference type="PANTHER" id="PTHR44329">
    <property type="entry name" value="SERINE/THREONINE-PROTEIN KINASE TNNI3K-RELATED"/>
    <property type="match status" value="1"/>
</dbReference>
<reference evidence="7 8" key="1">
    <citation type="submission" date="2024-09" db="EMBL/GenBank/DDBJ databases">
        <title>Genome sequencing and assembly of Phytophthora oleae, isolate VK10A, causative agent of rot of olive drupes.</title>
        <authorList>
            <person name="Conti Taguali S."/>
            <person name="Riolo M."/>
            <person name="La Spada F."/>
            <person name="Cacciola S.O."/>
            <person name="Dionisio G."/>
        </authorList>
    </citation>
    <scope>NUCLEOTIDE SEQUENCE [LARGE SCALE GENOMIC DNA]</scope>
    <source>
        <strain evidence="7 8">VK10A</strain>
    </source>
</reference>
<dbReference type="InterPro" id="IPR001245">
    <property type="entry name" value="Ser-Thr/Tyr_kinase_cat_dom"/>
</dbReference>
<dbReference type="SMART" id="SM00369">
    <property type="entry name" value="LRR_TYP"/>
    <property type="match status" value="2"/>
</dbReference>
<dbReference type="InterPro" id="IPR000719">
    <property type="entry name" value="Prot_kinase_dom"/>
</dbReference>
<evidence type="ECO:0000313" key="7">
    <source>
        <dbReference type="EMBL" id="KAL3661813.1"/>
    </source>
</evidence>
<evidence type="ECO:0000256" key="2">
    <source>
        <dbReference type="ARBA" id="ARBA00022737"/>
    </source>
</evidence>
<dbReference type="InterPro" id="IPR003591">
    <property type="entry name" value="Leu-rich_rpt_typical-subtyp"/>
</dbReference>
<evidence type="ECO:0000259" key="6">
    <source>
        <dbReference type="PROSITE" id="PS50011"/>
    </source>
</evidence>
<keyword evidence="1" id="KW-0433">Leucine-rich repeat</keyword>
<dbReference type="EMBL" id="JBIMZQ010000034">
    <property type="protein sequence ID" value="KAL3661813.1"/>
    <property type="molecule type" value="Genomic_DNA"/>
</dbReference>
<gene>
    <name evidence="7" type="ORF">V7S43_013107</name>
</gene>
<keyword evidence="2" id="KW-0677">Repeat</keyword>
<sequence>MQLFLAVLTSAFLIAAPVTAQECGAAANTLTTSCSNDSCGAYEPCLVSNSTECSNSSSDRNNGFNGCSYTCFRPFGAYNSDPTQFLFVISFTSQNTSSDGVYATANNDVLTAIDQLTLSPQTTSVWIGGGDYQQIVKGNVVELELADNLLTESQVTSVSLVSMNLSTRIFDIPSMLPSSASVLSLANTLLTQFPLLPNVTTLNVSENYITNVNESISWEKLSVLDLRRNNVSSFEGNFPGLTDLYLNDNNLTEIPEVIFSLQHLTKLSIQGNPLATRTFTEFQADFLQEIILDLTDSDFQRAANCSVPEQRVVNNVVVCISDLSTKSLSSSGSSSSPSSTASSGSSGLPTSRISYSSGSNGMENSRSNDAETSSLLVIALIAALVVFATVIATGMYYWKQRNREKTTEGYTIPRNSSKQQAEGIWNDCDLVDLQVNCDGIQDIRVIGSGNFTVVWLVRYCNSELLASKRLREDLVVTERTLQAFLENIKLVSKLDHPNIVAFMGAAWATGSGIQALFEFIENGDLRTYLSPARPRYWTRVKLQLAVDVIEALIYIHAFTSPVVHGDLKSKNVLISTDMQAKLCGFRSESKMTTEIGTNRWLAPEILSGSHYDESADIFSFGVLLSEFDTHSPPYDDIDDDDMPILQKVARGTLRPTFSETCPPIILELAKQCTAQNPRDRPPASKVAYALRTLQREAFNM</sequence>
<keyword evidence="5" id="KW-0732">Signal</keyword>
<feature type="chain" id="PRO_5044764616" description="Protein kinase domain-containing protein" evidence="5">
    <location>
        <begin position="21"/>
        <end position="700"/>
    </location>
</feature>
<keyword evidence="8" id="KW-1185">Reference proteome</keyword>
<dbReference type="InterPro" id="IPR011009">
    <property type="entry name" value="Kinase-like_dom_sf"/>
</dbReference>
<dbReference type="InterPro" id="IPR051681">
    <property type="entry name" value="Ser/Thr_Kinases-Pseudokinases"/>
</dbReference>
<dbReference type="PANTHER" id="PTHR44329:SF214">
    <property type="entry name" value="PROTEIN KINASE DOMAIN-CONTAINING PROTEIN"/>
    <property type="match status" value="1"/>
</dbReference>
<comment type="caution">
    <text evidence="7">The sequence shown here is derived from an EMBL/GenBank/DDBJ whole genome shotgun (WGS) entry which is preliminary data.</text>
</comment>
<dbReference type="PROSITE" id="PS50011">
    <property type="entry name" value="PROTEIN_KINASE_DOM"/>
    <property type="match status" value="1"/>
</dbReference>
<organism evidence="7 8">
    <name type="scientific">Phytophthora oleae</name>
    <dbReference type="NCBI Taxonomy" id="2107226"/>
    <lineage>
        <taxon>Eukaryota</taxon>
        <taxon>Sar</taxon>
        <taxon>Stramenopiles</taxon>
        <taxon>Oomycota</taxon>
        <taxon>Peronosporomycetes</taxon>
        <taxon>Peronosporales</taxon>
        <taxon>Peronosporaceae</taxon>
        <taxon>Phytophthora</taxon>
    </lineage>
</organism>
<dbReference type="SUPFAM" id="SSF52058">
    <property type="entry name" value="L domain-like"/>
    <property type="match status" value="1"/>
</dbReference>
<feature type="domain" description="Protein kinase" evidence="6">
    <location>
        <begin position="440"/>
        <end position="698"/>
    </location>
</feature>
<proteinExistence type="predicted"/>
<evidence type="ECO:0000256" key="4">
    <source>
        <dbReference type="SAM" id="Phobius"/>
    </source>
</evidence>
<accession>A0ABD3F520</accession>
<dbReference type="SMART" id="SM00220">
    <property type="entry name" value="S_TKc"/>
    <property type="match status" value="1"/>
</dbReference>
<keyword evidence="4" id="KW-1133">Transmembrane helix</keyword>
<dbReference type="SUPFAM" id="SSF56112">
    <property type="entry name" value="Protein kinase-like (PK-like)"/>
    <property type="match status" value="1"/>
</dbReference>
<feature type="compositionally biased region" description="Polar residues" evidence="3">
    <location>
        <begin position="352"/>
        <end position="366"/>
    </location>
</feature>
<evidence type="ECO:0000256" key="5">
    <source>
        <dbReference type="SAM" id="SignalP"/>
    </source>
</evidence>
<feature type="transmembrane region" description="Helical" evidence="4">
    <location>
        <begin position="375"/>
        <end position="398"/>
    </location>
</feature>
<dbReference type="InterPro" id="IPR001611">
    <property type="entry name" value="Leu-rich_rpt"/>
</dbReference>
<feature type="signal peptide" evidence="5">
    <location>
        <begin position="1"/>
        <end position="20"/>
    </location>
</feature>
<dbReference type="PROSITE" id="PS51450">
    <property type="entry name" value="LRR"/>
    <property type="match status" value="1"/>
</dbReference>
<dbReference type="PROSITE" id="PS00108">
    <property type="entry name" value="PROTEIN_KINASE_ST"/>
    <property type="match status" value="1"/>
</dbReference>
<evidence type="ECO:0000256" key="3">
    <source>
        <dbReference type="SAM" id="MobiDB-lite"/>
    </source>
</evidence>
<dbReference type="Gene3D" id="1.10.510.10">
    <property type="entry name" value="Transferase(Phosphotransferase) domain 1"/>
    <property type="match status" value="1"/>
</dbReference>
<feature type="compositionally biased region" description="Low complexity" evidence="3">
    <location>
        <begin position="326"/>
        <end position="351"/>
    </location>
</feature>
<name>A0ABD3F520_9STRA</name>
<dbReference type="Pfam" id="PF07714">
    <property type="entry name" value="PK_Tyr_Ser-Thr"/>
    <property type="match status" value="1"/>
</dbReference>
<keyword evidence="4" id="KW-0812">Transmembrane</keyword>
<dbReference type="Proteomes" id="UP001632037">
    <property type="component" value="Unassembled WGS sequence"/>
</dbReference>
<evidence type="ECO:0000313" key="8">
    <source>
        <dbReference type="Proteomes" id="UP001632037"/>
    </source>
</evidence>
<evidence type="ECO:0000256" key="1">
    <source>
        <dbReference type="ARBA" id="ARBA00022614"/>
    </source>
</evidence>
<feature type="region of interest" description="Disordered" evidence="3">
    <location>
        <begin position="326"/>
        <end position="366"/>
    </location>
</feature>
<dbReference type="Gene3D" id="3.80.10.10">
    <property type="entry name" value="Ribonuclease Inhibitor"/>
    <property type="match status" value="1"/>
</dbReference>
<dbReference type="InterPro" id="IPR008271">
    <property type="entry name" value="Ser/Thr_kinase_AS"/>
</dbReference>